<evidence type="ECO:0000256" key="7">
    <source>
        <dbReference type="ARBA" id="ARBA00022723"/>
    </source>
</evidence>
<accession>A0A5N5QSR2</accession>
<keyword evidence="8 15" id="KW-1133">Transmembrane helix</keyword>
<dbReference type="Proteomes" id="UP000383932">
    <property type="component" value="Unassembled WGS sequence"/>
</dbReference>
<evidence type="ECO:0000313" key="16">
    <source>
        <dbReference type="EMBL" id="KAB5594593.1"/>
    </source>
</evidence>
<proteinExistence type="inferred from homology"/>
<evidence type="ECO:0000256" key="3">
    <source>
        <dbReference type="ARBA" id="ARBA00005179"/>
    </source>
</evidence>
<comment type="similarity">
    <text evidence="4 14">Belongs to the cytochrome P450 family.</text>
</comment>
<evidence type="ECO:0000256" key="4">
    <source>
        <dbReference type="ARBA" id="ARBA00010617"/>
    </source>
</evidence>
<evidence type="ECO:0000256" key="11">
    <source>
        <dbReference type="ARBA" id="ARBA00023033"/>
    </source>
</evidence>
<evidence type="ECO:0000256" key="10">
    <source>
        <dbReference type="ARBA" id="ARBA00023004"/>
    </source>
</evidence>
<comment type="subcellular location">
    <subcellularLocation>
        <location evidence="2">Membrane</location>
    </subcellularLocation>
</comment>
<organism evidence="16 17">
    <name type="scientific">Ceratobasidium theobromae</name>
    <dbReference type="NCBI Taxonomy" id="1582974"/>
    <lineage>
        <taxon>Eukaryota</taxon>
        <taxon>Fungi</taxon>
        <taxon>Dikarya</taxon>
        <taxon>Basidiomycota</taxon>
        <taxon>Agaricomycotina</taxon>
        <taxon>Agaricomycetes</taxon>
        <taxon>Cantharellales</taxon>
        <taxon>Ceratobasidiaceae</taxon>
        <taxon>Ceratobasidium</taxon>
    </lineage>
</organism>
<dbReference type="Pfam" id="PF00067">
    <property type="entry name" value="p450"/>
    <property type="match status" value="1"/>
</dbReference>
<keyword evidence="9 14" id="KW-0560">Oxidoreductase</keyword>
<evidence type="ECO:0000256" key="5">
    <source>
        <dbReference type="ARBA" id="ARBA00022617"/>
    </source>
</evidence>
<feature type="transmembrane region" description="Helical" evidence="15">
    <location>
        <begin position="13"/>
        <end position="34"/>
    </location>
</feature>
<evidence type="ECO:0000313" key="17">
    <source>
        <dbReference type="Proteomes" id="UP000383932"/>
    </source>
</evidence>
<reference evidence="16 17" key="1">
    <citation type="journal article" date="2019" name="Fungal Biol. Biotechnol.">
        <title>Draft genome sequence of fastidious pathogen Ceratobasidium theobromae, which causes vascular-streak dieback in Theobroma cacao.</title>
        <authorList>
            <person name="Ali S.S."/>
            <person name="Asman A."/>
            <person name="Shao J."/>
            <person name="Firmansyah A.P."/>
            <person name="Susilo A.W."/>
            <person name="Rosmana A."/>
            <person name="McMahon P."/>
            <person name="Junaid M."/>
            <person name="Guest D."/>
            <person name="Kheng T.Y."/>
            <person name="Meinhardt L.W."/>
            <person name="Bailey B.A."/>
        </authorList>
    </citation>
    <scope>NUCLEOTIDE SEQUENCE [LARGE SCALE GENOMIC DNA]</scope>
    <source>
        <strain evidence="16 17">CT2</strain>
    </source>
</reference>
<feature type="transmembrane region" description="Helical" evidence="15">
    <location>
        <begin position="323"/>
        <end position="346"/>
    </location>
</feature>
<dbReference type="PROSITE" id="PS00086">
    <property type="entry name" value="CYTOCHROME_P450"/>
    <property type="match status" value="1"/>
</dbReference>
<keyword evidence="10 13" id="KW-0408">Iron</keyword>
<dbReference type="InterPro" id="IPR036396">
    <property type="entry name" value="Cyt_P450_sf"/>
</dbReference>
<evidence type="ECO:0000256" key="14">
    <source>
        <dbReference type="RuleBase" id="RU000461"/>
    </source>
</evidence>
<keyword evidence="16" id="KW-0456">Lyase</keyword>
<keyword evidence="11 14" id="KW-0503">Monooxygenase</keyword>
<feature type="binding site" description="axial binding residue" evidence="13">
    <location>
        <position position="475"/>
    </location>
    <ligand>
        <name>heme</name>
        <dbReference type="ChEBI" id="CHEBI:30413"/>
    </ligand>
    <ligandPart>
        <name>Fe</name>
        <dbReference type="ChEBI" id="CHEBI:18248"/>
    </ligandPart>
</feature>
<evidence type="ECO:0000256" key="9">
    <source>
        <dbReference type="ARBA" id="ARBA00023002"/>
    </source>
</evidence>
<comment type="caution">
    <text evidence="16">The sequence shown here is derived from an EMBL/GenBank/DDBJ whole genome shotgun (WGS) entry which is preliminary data.</text>
</comment>
<dbReference type="InterPro" id="IPR002401">
    <property type="entry name" value="Cyt_P450_E_grp-I"/>
</dbReference>
<dbReference type="CDD" id="cd11065">
    <property type="entry name" value="CYP64-like"/>
    <property type="match status" value="1"/>
</dbReference>
<dbReference type="GO" id="GO:0005506">
    <property type="term" value="F:iron ion binding"/>
    <property type="evidence" value="ECO:0007669"/>
    <property type="project" value="InterPro"/>
</dbReference>
<evidence type="ECO:0000256" key="1">
    <source>
        <dbReference type="ARBA" id="ARBA00001971"/>
    </source>
</evidence>
<dbReference type="GO" id="GO:0016705">
    <property type="term" value="F:oxidoreductase activity, acting on paired donors, with incorporation or reduction of molecular oxygen"/>
    <property type="evidence" value="ECO:0007669"/>
    <property type="project" value="InterPro"/>
</dbReference>
<dbReference type="InterPro" id="IPR001128">
    <property type="entry name" value="Cyt_P450"/>
</dbReference>
<sequence>MLEDTGLDIASHINVRVAGLLVCSIFLLILGCYWDWPGSRRKDMPPGPRPLPILGNLLQLKPTDIYAQFRDLNNKYGPLVSLKVGASNSIVIAGDGSLVRQILDKRGAIYSGRPLQVAGEIVGDGDYVLFQQDANKLRIARKEIVQHYAPSLVKDEYVYLQEAESVQLLHDFLHKPGQFMQHPMRYTTSIITCLNYGIRCEAYDDPAVSRVEEIMHRFGKLAASKPPVEDLPWLNYLPNFMFSWKDQARKIGRLMDELYGDLAEIAWERGNNGLNTNTLSYKLHLNEARNGLTQHQQAFIAGLVLEGGSDIVRTVPGEFLQPYLVLVAVGALQVAGVILTSVLALIHDAGSQKRAREEIDSLYDEETFPRWADEQAMPFVRAVVKEVLRWRPPFPLATPHRLEQDDYYDGYFIPKDSTVFCNIWAIHSNPERFEEPHLFKPERFLDHTLSMAESIAQGDPFKRDHFAFGAGRRVCPGVQMAEQEIFIALSRLLWAFEFSMPLGTHVNIGQSAFIGEVIRHPRPFPLVIKPRSERRAAAIDREMALAKETIFSSYGVYKK</sequence>
<keyword evidence="6 15" id="KW-0812">Transmembrane</keyword>
<name>A0A5N5QSR2_9AGAM</name>
<dbReference type="InterPro" id="IPR017972">
    <property type="entry name" value="Cyt_P450_CS"/>
</dbReference>
<dbReference type="OrthoDB" id="1470350at2759"/>
<evidence type="ECO:0000256" key="15">
    <source>
        <dbReference type="SAM" id="Phobius"/>
    </source>
</evidence>
<dbReference type="EMBL" id="SSOP01000018">
    <property type="protein sequence ID" value="KAB5594593.1"/>
    <property type="molecule type" value="Genomic_DNA"/>
</dbReference>
<dbReference type="AlphaFoldDB" id="A0A5N5QSR2"/>
<dbReference type="PRINTS" id="PR00385">
    <property type="entry name" value="P450"/>
</dbReference>
<comment type="pathway">
    <text evidence="3">Secondary metabolite biosynthesis.</text>
</comment>
<keyword evidence="17" id="KW-1185">Reference proteome</keyword>
<evidence type="ECO:0000256" key="2">
    <source>
        <dbReference type="ARBA" id="ARBA00004370"/>
    </source>
</evidence>
<dbReference type="GO" id="GO:0020037">
    <property type="term" value="F:heme binding"/>
    <property type="evidence" value="ECO:0007669"/>
    <property type="project" value="InterPro"/>
</dbReference>
<dbReference type="GO" id="GO:0016020">
    <property type="term" value="C:membrane"/>
    <property type="evidence" value="ECO:0007669"/>
    <property type="project" value="UniProtKB-SubCell"/>
</dbReference>
<dbReference type="PRINTS" id="PR00463">
    <property type="entry name" value="EP450I"/>
</dbReference>
<keyword evidence="5 13" id="KW-0349">Heme</keyword>
<gene>
    <name evidence="16" type="ORF">CTheo_1915</name>
</gene>
<comment type="cofactor">
    <cofactor evidence="1 13">
        <name>heme</name>
        <dbReference type="ChEBI" id="CHEBI:30413"/>
    </cofactor>
</comment>
<protein>
    <submittedName>
        <fullName evidence="16">Steroid 17-alpha-hydroxylase/17,20 lyase</fullName>
    </submittedName>
</protein>
<dbReference type="PANTHER" id="PTHR46300:SF2">
    <property type="entry name" value="CYTOCHROME P450 MONOOXYGENASE ALNH-RELATED"/>
    <property type="match status" value="1"/>
</dbReference>
<evidence type="ECO:0000256" key="12">
    <source>
        <dbReference type="ARBA" id="ARBA00023136"/>
    </source>
</evidence>
<dbReference type="SUPFAM" id="SSF48264">
    <property type="entry name" value="Cytochrome P450"/>
    <property type="match status" value="1"/>
</dbReference>
<dbReference type="PANTHER" id="PTHR46300">
    <property type="entry name" value="P450, PUTATIVE (EUROFUNG)-RELATED-RELATED"/>
    <property type="match status" value="1"/>
</dbReference>
<dbReference type="GO" id="GO:0004497">
    <property type="term" value="F:monooxygenase activity"/>
    <property type="evidence" value="ECO:0007669"/>
    <property type="project" value="UniProtKB-KW"/>
</dbReference>
<keyword evidence="12 15" id="KW-0472">Membrane</keyword>
<evidence type="ECO:0000256" key="8">
    <source>
        <dbReference type="ARBA" id="ARBA00022989"/>
    </source>
</evidence>
<evidence type="ECO:0000256" key="6">
    <source>
        <dbReference type="ARBA" id="ARBA00022692"/>
    </source>
</evidence>
<evidence type="ECO:0000256" key="13">
    <source>
        <dbReference type="PIRSR" id="PIRSR602401-1"/>
    </source>
</evidence>
<keyword evidence="7 13" id="KW-0479">Metal-binding</keyword>
<dbReference type="GO" id="GO:0016829">
    <property type="term" value="F:lyase activity"/>
    <property type="evidence" value="ECO:0007669"/>
    <property type="project" value="UniProtKB-KW"/>
</dbReference>
<dbReference type="InterPro" id="IPR050364">
    <property type="entry name" value="Cytochrome_P450_fung"/>
</dbReference>
<dbReference type="Gene3D" id="1.10.630.10">
    <property type="entry name" value="Cytochrome P450"/>
    <property type="match status" value="1"/>
</dbReference>